<feature type="transmembrane region" description="Helical" evidence="8">
    <location>
        <begin position="266"/>
        <end position="287"/>
    </location>
</feature>
<organism evidence="10 11">
    <name type="scientific">Paracoccus litorisediminis</name>
    <dbReference type="NCBI Taxonomy" id="2006130"/>
    <lineage>
        <taxon>Bacteria</taxon>
        <taxon>Pseudomonadati</taxon>
        <taxon>Pseudomonadota</taxon>
        <taxon>Alphaproteobacteria</taxon>
        <taxon>Rhodobacterales</taxon>
        <taxon>Paracoccaceae</taxon>
        <taxon>Paracoccus</taxon>
    </lineage>
</organism>
<evidence type="ECO:0000256" key="8">
    <source>
        <dbReference type="SAM" id="Phobius"/>
    </source>
</evidence>
<feature type="transmembrane region" description="Helical" evidence="8">
    <location>
        <begin position="324"/>
        <end position="345"/>
    </location>
</feature>
<sequence length="551" mass="58817">MQEIPKLVAQNQQSAWSPLRHKAFALLWTATLISNIGTWMNDVGSGWLMTELSPSPGMVALVSATTTVPVFLFVLLAGALADRVDKRRYLITVNILLGMVVTLMALVTMWGRMTPQLLLVFTFVVGTGAAFIAPAWQSIVPALVPRETLSPAVALNSLGVNISRAIGPALAGLLITAVGLSAPFFVNAASTIVIVTALILWKPPPAEPSRLPPEPIFGAMLTGFRHALHNDALKATLLRSFAFFSFASAYWALVPLLARGVPGGGATLYGLVLTAIGTGAVTGALVLPSLRVHFGMNGLTAAGTIATALAMALLSLAASRGLAIIAAFIGGLGWIAVLTSLNVSAQMALPNWVRARGLSIALMVFYGCMAAGSTIWGQVAGMTSTRFALLLAAAGLVAAIPLTWHARLGQGQGRDLTPAANWPDPQTEGDPADSADRGPVLITITYEIEPEEAEDFLSAMSDLSGERYRDGAHDWGVYQDAASPRNWIEWFFLPSWAEHLRQHQRHTQHDVQNHTRAQAFHRGMRAPEIRHYLAPRTAETRAAPLAKETAT</sequence>
<dbReference type="OrthoDB" id="9809918at2"/>
<feature type="transmembrane region" description="Helical" evidence="8">
    <location>
        <begin position="385"/>
        <end position="404"/>
    </location>
</feature>
<dbReference type="PANTHER" id="PTHR23513">
    <property type="entry name" value="INTEGRAL MEMBRANE EFFLUX PROTEIN-RELATED"/>
    <property type="match status" value="1"/>
</dbReference>
<dbReference type="AlphaFoldDB" id="A0A844HJR1"/>
<comment type="subcellular location">
    <subcellularLocation>
        <location evidence="1">Cell membrane</location>
        <topology evidence="1">Multi-pass membrane protein</topology>
    </subcellularLocation>
</comment>
<feature type="transmembrane region" description="Helical" evidence="8">
    <location>
        <begin position="173"/>
        <end position="201"/>
    </location>
</feature>
<evidence type="ECO:0000256" key="5">
    <source>
        <dbReference type="ARBA" id="ARBA00022989"/>
    </source>
</evidence>
<gene>
    <name evidence="10" type="ORF">GL300_12950</name>
</gene>
<feature type="transmembrane region" description="Helical" evidence="8">
    <location>
        <begin position="236"/>
        <end position="254"/>
    </location>
</feature>
<dbReference type="GO" id="GO:0005886">
    <property type="term" value="C:plasma membrane"/>
    <property type="evidence" value="ECO:0007669"/>
    <property type="project" value="UniProtKB-SubCell"/>
</dbReference>
<feature type="transmembrane region" description="Helical" evidence="8">
    <location>
        <begin position="23"/>
        <end position="40"/>
    </location>
</feature>
<evidence type="ECO:0000313" key="10">
    <source>
        <dbReference type="EMBL" id="MTH60116.1"/>
    </source>
</evidence>
<dbReference type="PANTHER" id="PTHR23513:SF11">
    <property type="entry name" value="STAPHYLOFERRIN A TRANSPORTER"/>
    <property type="match status" value="1"/>
</dbReference>
<name>A0A844HJR1_9RHOB</name>
<protein>
    <submittedName>
        <fullName evidence="10">MFS transporter</fullName>
    </submittedName>
</protein>
<feature type="transmembrane region" description="Helical" evidence="8">
    <location>
        <begin position="93"/>
        <end position="111"/>
    </location>
</feature>
<dbReference type="PROSITE" id="PS50850">
    <property type="entry name" value="MFS"/>
    <property type="match status" value="1"/>
</dbReference>
<keyword evidence="5 8" id="KW-1133">Transmembrane helix</keyword>
<feature type="region of interest" description="Disordered" evidence="7">
    <location>
        <begin position="415"/>
        <end position="437"/>
    </location>
</feature>
<evidence type="ECO:0000256" key="4">
    <source>
        <dbReference type="ARBA" id="ARBA00022692"/>
    </source>
</evidence>
<dbReference type="Proteomes" id="UP000449846">
    <property type="component" value="Unassembled WGS sequence"/>
</dbReference>
<evidence type="ECO:0000259" key="9">
    <source>
        <dbReference type="PROSITE" id="PS50850"/>
    </source>
</evidence>
<keyword evidence="2" id="KW-0813">Transport</keyword>
<dbReference type="GO" id="GO:0022857">
    <property type="term" value="F:transmembrane transporter activity"/>
    <property type="evidence" value="ECO:0007669"/>
    <property type="project" value="InterPro"/>
</dbReference>
<dbReference type="RefSeq" id="WP_155040056.1">
    <property type="nucleotide sequence ID" value="NZ_JBHGCD010000007.1"/>
</dbReference>
<feature type="transmembrane region" description="Helical" evidence="8">
    <location>
        <begin position="299"/>
        <end position="318"/>
    </location>
</feature>
<dbReference type="CDD" id="cd06173">
    <property type="entry name" value="MFS_MefA_like"/>
    <property type="match status" value="1"/>
</dbReference>
<evidence type="ECO:0000256" key="3">
    <source>
        <dbReference type="ARBA" id="ARBA00022475"/>
    </source>
</evidence>
<accession>A0A844HJR1</accession>
<comment type="caution">
    <text evidence="10">The sequence shown here is derived from an EMBL/GenBank/DDBJ whole genome shotgun (WGS) entry which is preliminary data.</text>
</comment>
<evidence type="ECO:0000256" key="6">
    <source>
        <dbReference type="ARBA" id="ARBA00023136"/>
    </source>
</evidence>
<proteinExistence type="predicted"/>
<keyword evidence="11" id="KW-1185">Reference proteome</keyword>
<evidence type="ECO:0000256" key="2">
    <source>
        <dbReference type="ARBA" id="ARBA00022448"/>
    </source>
</evidence>
<keyword evidence="3" id="KW-1003">Cell membrane</keyword>
<keyword evidence="6 8" id="KW-0472">Membrane</keyword>
<dbReference type="EMBL" id="WMIG01000006">
    <property type="protein sequence ID" value="MTH60116.1"/>
    <property type="molecule type" value="Genomic_DNA"/>
</dbReference>
<dbReference type="InterPro" id="IPR020846">
    <property type="entry name" value="MFS_dom"/>
</dbReference>
<feature type="transmembrane region" description="Helical" evidence="8">
    <location>
        <begin position="117"/>
        <end position="136"/>
    </location>
</feature>
<feature type="transmembrane region" description="Helical" evidence="8">
    <location>
        <begin position="60"/>
        <end position="81"/>
    </location>
</feature>
<dbReference type="Gene3D" id="1.20.1250.20">
    <property type="entry name" value="MFS general substrate transporter like domains"/>
    <property type="match status" value="1"/>
</dbReference>
<feature type="domain" description="Major facilitator superfamily (MFS) profile" evidence="9">
    <location>
        <begin position="23"/>
        <end position="411"/>
    </location>
</feature>
<evidence type="ECO:0000256" key="1">
    <source>
        <dbReference type="ARBA" id="ARBA00004651"/>
    </source>
</evidence>
<dbReference type="InterPro" id="IPR036259">
    <property type="entry name" value="MFS_trans_sf"/>
</dbReference>
<dbReference type="SUPFAM" id="SSF103473">
    <property type="entry name" value="MFS general substrate transporter"/>
    <property type="match status" value="1"/>
</dbReference>
<dbReference type="Pfam" id="PF05977">
    <property type="entry name" value="MFS_3"/>
    <property type="match status" value="1"/>
</dbReference>
<dbReference type="InterPro" id="IPR010290">
    <property type="entry name" value="TM_effector"/>
</dbReference>
<feature type="transmembrane region" description="Helical" evidence="8">
    <location>
        <begin position="357"/>
        <end position="379"/>
    </location>
</feature>
<evidence type="ECO:0000313" key="11">
    <source>
        <dbReference type="Proteomes" id="UP000449846"/>
    </source>
</evidence>
<keyword evidence="4 8" id="KW-0812">Transmembrane</keyword>
<evidence type="ECO:0000256" key="7">
    <source>
        <dbReference type="SAM" id="MobiDB-lite"/>
    </source>
</evidence>
<reference evidence="10 11" key="1">
    <citation type="submission" date="2019-11" db="EMBL/GenBank/DDBJ databases">
        <authorList>
            <person name="Dong K."/>
        </authorList>
    </citation>
    <scope>NUCLEOTIDE SEQUENCE [LARGE SCALE GENOMIC DNA]</scope>
    <source>
        <strain evidence="10 11">NBRC 112902</strain>
    </source>
</reference>